<evidence type="ECO:0000313" key="2">
    <source>
        <dbReference type="EMBL" id="MPC20091.1"/>
    </source>
</evidence>
<evidence type="ECO:0000256" key="1">
    <source>
        <dbReference type="SAM" id="MobiDB-lite"/>
    </source>
</evidence>
<comment type="caution">
    <text evidence="2">The sequence shown here is derived from an EMBL/GenBank/DDBJ whole genome shotgun (WGS) entry which is preliminary data.</text>
</comment>
<sequence>MSPSLPPTPPPLVSPSCSSPSLVSHIPTPPHPRSCNSLAPPIARGSPHHQQFSWSHRHLETDFPPTPPLSSLPPPLVSPPFASTPPPHHRRSAPTPSQQHRFAVNLSNYRVVPAWNIQS</sequence>
<feature type="region of interest" description="Disordered" evidence="1">
    <location>
        <begin position="1"/>
        <end position="101"/>
    </location>
</feature>
<reference evidence="2 3" key="1">
    <citation type="submission" date="2019-05" db="EMBL/GenBank/DDBJ databases">
        <title>Another draft genome of Portunus trituberculatus and its Hox gene families provides insights of decapod evolution.</title>
        <authorList>
            <person name="Jeong J.-H."/>
            <person name="Song I."/>
            <person name="Kim S."/>
            <person name="Choi T."/>
            <person name="Kim D."/>
            <person name="Ryu S."/>
            <person name="Kim W."/>
        </authorList>
    </citation>
    <scope>NUCLEOTIDE SEQUENCE [LARGE SCALE GENOMIC DNA]</scope>
    <source>
        <tissue evidence="2">Muscle</tissue>
    </source>
</reference>
<gene>
    <name evidence="2" type="ORF">E2C01_013023</name>
</gene>
<feature type="compositionally biased region" description="Low complexity" evidence="1">
    <location>
        <begin position="14"/>
        <end position="24"/>
    </location>
</feature>
<dbReference type="EMBL" id="VSRR010000833">
    <property type="protein sequence ID" value="MPC20091.1"/>
    <property type="molecule type" value="Genomic_DNA"/>
</dbReference>
<feature type="compositionally biased region" description="Pro residues" evidence="1">
    <location>
        <begin position="64"/>
        <end position="86"/>
    </location>
</feature>
<proteinExistence type="predicted"/>
<evidence type="ECO:0000313" key="3">
    <source>
        <dbReference type="Proteomes" id="UP000324222"/>
    </source>
</evidence>
<feature type="compositionally biased region" description="Pro residues" evidence="1">
    <location>
        <begin position="1"/>
        <end position="13"/>
    </location>
</feature>
<organism evidence="2 3">
    <name type="scientific">Portunus trituberculatus</name>
    <name type="common">Swimming crab</name>
    <name type="synonym">Neptunus trituberculatus</name>
    <dbReference type="NCBI Taxonomy" id="210409"/>
    <lineage>
        <taxon>Eukaryota</taxon>
        <taxon>Metazoa</taxon>
        <taxon>Ecdysozoa</taxon>
        <taxon>Arthropoda</taxon>
        <taxon>Crustacea</taxon>
        <taxon>Multicrustacea</taxon>
        <taxon>Malacostraca</taxon>
        <taxon>Eumalacostraca</taxon>
        <taxon>Eucarida</taxon>
        <taxon>Decapoda</taxon>
        <taxon>Pleocyemata</taxon>
        <taxon>Brachyura</taxon>
        <taxon>Eubrachyura</taxon>
        <taxon>Portunoidea</taxon>
        <taxon>Portunidae</taxon>
        <taxon>Portuninae</taxon>
        <taxon>Portunus</taxon>
    </lineage>
</organism>
<dbReference type="AlphaFoldDB" id="A0A5B7DF80"/>
<protein>
    <submittedName>
        <fullName evidence="2">Uncharacterized protein</fullName>
    </submittedName>
</protein>
<keyword evidence="3" id="KW-1185">Reference proteome</keyword>
<accession>A0A5B7DF80</accession>
<name>A0A5B7DF80_PORTR</name>
<dbReference type="Proteomes" id="UP000324222">
    <property type="component" value="Unassembled WGS sequence"/>
</dbReference>